<keyword evidence="2 5" id="KW-0547">Nucleotide-binding</keyword>
<sequence>MQKIENEADLMRAAESVQKKSETFFGSARLFIEKYIEEPRHIEAQIIGDNYGTIRSIGTRDCSIQRRHQKVIEEAPAPNFSKEADNALQEGAVKAASALAYTNAGTVEFLVDKDENVYFLEMNTRLQVEHPVTEETSGTDLVEWQLLIADGKSFEELPVNNTPYPCAMEVRVYAEDPKTFFPSPGTITQWNFPTPEKVRFDMGVRKGDKVTPYYDPMIGKIIASGDSREDVINNLINVLEGSEISGIKTNIPLLLDVLKDDKFKSGKISTHFLMQTN</sequence>
<evidence type="ECO:0000259" key="6">
    <source>
        <dbReference type="PROSITE" id="PS50975"/>
    </source>
</evidence>
<evidence type="ECO:0000256" key="5">
    <source>
        <dbReference type="PROSITE-ProRule" id="PRU00409"/>
    </source>
</evidence>
<evidence type="ECO:0000313" key="8">
    <source>
        <dbReference type="EMBL" id="SDO29413.1"/>
    </source>
</evidence>
<accession>A0A1H0IDE8</accession>
<dbReference type="InterPro" id="IPR005479">
    <property type="entry name" value="CPAse_ATP-bd"/>
</dbReference>
<dbReference type="PROSITE" id="PS50979">
    <property type="entry name" value="BC"/>
    <property type="match status" value="1"/>
</dbReference>
<evidence type="ECO:0000259" key="7">
    <source>
        <dbReference type="PROSITE" id="PS50979"/>
    </source>
</evidence>
<feature type="domain" description="Biotin carboxylation" evidence="7">
    <location>
        <begin position="1"/>
        <end position="277"/>
    </location>
</feature>
<dbReference type="AlphaFoldDB" id="A0A1H0IDE8"/>
<dbReference type="Proteomes" id="UP000198778">
    <property type="component" value="Unassembled WGS sequence"/>
</dbReference>
<gene>
    <name evidence="8" type="ORF">SAMN04488053_11099</name>
</gene>
<keyword evidence="9" id="KW-1185">Reference proteome</keyword>
<dbReference type="GO" id="GO:0016874">
    <property type="term" value="F:ligase activity"/>
    <property type="evidence" value="ECO:0007669"/>
    <property type="project" value="UniProtKB-KW"/>
</dbReference>
<dbReference type="Pfam" id="PF02786">
    <property type="entry name" value="CPSase_L_D2"/>
    <property type="match status" value="1"/>
</dbReference>
<dbReference type="PROSITE" id="PS50975">
    <property type="entry name" value="ATP_GRASP"/>
    <property type="match status" value="1"/>
</dbReference>
<organism evidence="8 9">
    <name type="scientific">Alkalicoccus daliensis</name>
    <dbReference type="NCBI Taxonomy" id="745820"/>
    <lineage>
        <taxon>Bacteria</taxon>
        <taxon>Bacillati</taxon>
        <taxon>Bacillota</taxon>
        <taxon>Bacilli</taxon>
        <taxon>Bacillales</taxon>
        <taxon>Bacillaceae</taxon>
        <taxon>Alkalicoccus</taxon>
    </lineage>
</organism>
<dbReference type="PANTHER" id="PTHR18866:SF128">
    <property type="entry name" value="UREA AMIDOLYASE"/>
    <property type="match status" value="1"/>
</dbReference>
<name>A0A1H0IDE8_9BACI</name>
<evidence type="ECO:0000256" key="2">
    <source>
        <dbReference type="ARBA" id="ARBA00022741"/>
    </source>
</evidence>
<dbReference type="STRING" id="745820.SAMN04488053_11099"/>
<dbReference type="InterPro" id="IPR011764">
    <property type="entry name" value="Biotin_carboxylation_dom"/>
</dbReference>
<dbReference type="SUPFAM" id="SSF51246">
    <property type="entry name" value="Rudiment single hybrid motif"/>
    <property type="match status" value="1"/>
</dbReference>
<keyword evidence="4" id="KW-0092">Biotin</keyword>
<evidence type="ECO:0000256" key="3">
    <source>
        <dbReference type="ARBA" id="ARBA00022840"/>
    </source>
</evidence>
<proteinExistence type="predicted"/>
<dbReference type="PANTHER" id="PTHR18866">
    <property type="entry name" value="CARBOXYLASE:PYRUVATE/ACETYL-COA/PROPIONYL-COA CARBOXYLASE"/>
    <property type="match status" value="1"/>
</dbReference>
<evidence type="ECO:0000256" key="1">
    <source>
        <dbReference type="ARBA" id="ARBA00022598"/>
    </source>
</evidence>
<reference evidence="9" key="1">
    <citation type="submission" date="2016-10" db="EMBL/GenBank/DDBJ databases">
        <authorList>
            <person name="Varghese N."/>
            <person name="Submissions S."/>
        </authorList>
    </citation>
    <scope>NUCLEOTIDE SEQUENCE [LARGE SCALE GENOMIC DNA]</scope>
    <source>
        <strain evidence="9">CGMCC 1.10369</strain>
    </source>
</reference>
<evidence type="ECO:0000256" key="4">
    <source>
        <dbReference type="ARBA" id="ARBA00023267"/>
    </source>
</evidence>
<dbReference type="EMBL" id="FNIL01000010">
    <property type="protein sequence ID" value="SDO29413.1"/>
    <property type="molecule type" value="Genomic_DNA"/>
</dbReference>
<keyword evidence="3 5" id="KW-0067">ATP-binding</keyword>
<dbReference type="InterPro" id="IPR011054">
    <property type="entry name" value="Rudment_hybrid_motif"/>
</dbReference>
<evidence type="ECO:0000313" key="9">
    <source>
        <dbReference type="Proteomes" id="UP000198778"/>
    </source>
</evidence>
<dbReference type="PROSITE" id="PS00867">
    <property type="entry name" value="CPSASE_2"/>
    <property type="match status" value="1"/>
</dbReference>
<dbReference type="SMART" id="SM00878">
    <property type="entry name" value="Biotin_carb_C"/>
    <property type="match status" value="1"/>
</dbReference>
<dbReference type="InterPro" id="IPR011761">
    <property type="entry name" value="ATP-grasp"/>
</dbReference>
<dbReference type="GO" id="GO:0005524">
    <property type="term" value="F:ATP binding"/>
    <property type="evidence" value="ECO:0007669"/>
    <property type="project" value="UniProtKB-UniRule"/>
</dbReference>
<protein>
    <submittedName>
        <fullName evidence="8">Biotin carboxylase C-terminal domain-containing protein</fullName>
    </submittedName>
</protein>
<keyword evidence="1" id="KW-0436">Ligase</keyword>
<dbReference type="GO" id="GO:0046872">
    <property type="term" value="F:metal ion binding"/>
    <property type="evidence" value="ECO:0007669"/>
    <property type="project" value="InterPro"/>
</dbReference>
<dbReference type="InterPro" id="IPR005482">
    <property type="entry name" value="Biotin_COase_C"/>
</dbReference>
<dbReference type="SUPFAM" id="SSF56059">
    <property type="entry name" value="Glutathione synthetase ATP-binding domain-like"/>
    <property type="match status" value="1"/>
</dbReference>
<feature type="domain" description="ATP-grasp" evidence="6">
    <location>
        <begin position="29"/>
        <end position="150"/>
    </location>
</feature>
<dbReference type="Gene3D" id="3.30.470.20">
    <property type="entry name" value="ATP-grasp fold, B domain"/>
    <property type="match status" value="1"/>
</dbReference>
<dbReference type="InterPro" id="IPR050856">
    <property type="entry name" value="Biotin_carboxylase_complex"/>
</dbReference>
<dbReference type="Pfam" id="PF02785">
    <property type="entry name" value="Biotin_carb_C"/>
    <property type="match status" value="1"/>
</dbReference>